<name>A0A916S8K7_9BACI</name>
<dbReference type="RefSeq" id="WP_188385951.1">
    <property type="nucleotide sequence ID" value="NZ_BMEY01000024.1"/>
</dbReference>
<accession>A0A916S8K7</accession>
<dbReference type="Pfam" id="PF12679">
    <property type="entry name" value="ABC2_membrane_2"/>
    <property type="match status" value="1"/>
</dbReference>
<feature type="transmembrane region" description="Helical" evidence="1">
    <location>
        <begin position="20"/>
        <end position="42"/>
    </location>
</feature>
<dbReference type="GO" id="GO:0140359">
    <property type="term" value="F:ABC-type transporter activity"/>
    <property type="evidence" value="ECO:0007669"/>
    <property type="project" value="InterPro"/>
</dbReference>
<keyword evidence="1" id="KW-0472">Membrane</keyword>
<reference evidence="2" key="1">
    <citation type="journal article" date="2014" name="Int. J. Syst. Evol. Microbiol.">
        <title>Complete genome sequence of Corynebacterium casei LMG S-19264T (=DSM 44701T), isolated from a smear-ripened cheese.</title>
        <authorList>
            <consortium name="US DOE Joint Genome Institute (JGI-PGF)"/>
            <person name="Walter F."/>
            <person name="Albersmeier A."/>
            <person name="Kalinowski J."/>
            <person name="Ruckert C."/>
        </authorList>
    </citation>
    <scope>NUCLEOTIDE SEQUENCE</scope>
    <source>
        <strain evidence="2">CGMCC 1.12408</strain>
    </source>
</reference>
<proteinExistence type="predicted"/>
<dbReference type="PANTHER" id="PTHR43471">
    <property type="entry name" value="ABC TRANSPORTER PERMEASE"/>
    <property type="match status" value="1"/>
</dbReference>
<feature type="transmembrane region" description="Helical" evidence="1">
    <location>
        <begin position="152"/>
        <end position="173"/>
    </location>
</feature>
<feature type="transmembrane region" description="Helical" evidence="1">
    <location>
        <begin position="182"/>
        <end position="205"/>
    </location>
</feature>
<dbReference type="AlphaFoldDB" id="A0A916S8K7"/>
<gene>
    <name evidence="2" type="ORF">GCM10008025_34790</name>
</gene>
<feature type="transmembrane region" description="Helical" evidence="1">
    <location>
        <begin position="62"/>
        <end position="86"/>
    </location>
</feature>
<dbReference type="GO" id="GO:0005886">
    <property type="term" value="C:plasma membrane"/>
    <property type="evidence" value="ECO:0007669"/>
    <property type="project" value="UniProtKB-SubCell"/>
</dbReference>
<evidence type="ECO:0000313" key="3">
    <source>
        <dbReference type="Proteomes" id="UP000613512"/>
    </source>
</evidence>
<sequence length="259" mass="29449">MQWMTLLKKELLENWRNKKWIWVPLVIILLSIMDPLTTYFMPQILDSVGGMPEGTVIEMPEFAPAEVVLITLGQLSSLGVLIVVLITMGTITGERKSGVSELVLVKPVSFWNYISAKWVSFLLLVWASLFFGILVHWYYINILFGNLSFTEFLTIFFFFGVWLTFVVSLTIFYSSVVKSTGLVAFFTILTIMAMSLVTEIFQYVLDWSPNNLSDYIFESLVNGEVVSDLWITAGITFGISLLLLVSSVQIFKRKEMVIS</sequence>
<dbReference type="Proteomes" id="UP000613512">
    <property type="component" value="Unassembled WGS sequence"/>
</dbReference>
<protein>
    <recommendedName>
        <fullName evidence="4">ABC transporter permease</fullName>
    </recommendedName>
</protein>
<feature type="transmembrane region" description="Helical" evidence="1">
    <location>
        <begin position="118"/>
        <end position="140"/>
    </location>
</feature>
<evidence type="ECO:0000256" key="1">
    <source>
        <dbReference type="SAM" id="Phobius"/>
    </source>
</evidence>
<dbReference type="EMBL" id="BMEY01000024">
    <property type="protein sequence ID" value="GGA89209.1"/>
    <property type="molecule type" value="Genomic_DNA"/>
</dbReference>
<keyword evidence="3" id="KW-1185">Reference proteome</keyword>
<organism evidence="2 3">
    <name type="scientific">Ornithinibacillus halotolerans</name>
    <dbReference type="NCBI Taxonomy" id="1274357"/>
    <lineage>
        <taxon>Bacteria</taxon>
        <taxon>Bacillati</taxon>
        <taxon>Bacillota</taxon>
        <taxon>Bacilli</taxon>
        <taxon>Bacillales</taxon>
        <taxon>Bacillaceae</taxon>
        <taxon>Ornithinibacillus</taxon>
    </lineage>
</organism>
<keyword evidence="1" id="KW-0812">Transmembrane</keyword>
<keyword evidence="1" id="KW-1133">Transmembrane helix</keyword>
<reference evidence="2" key="2">
    <citation type="submission" date="2020-09" db="EMBL/GenBank/DDBJ databases">
        <authorList>
            <person name="Sun Q."/>
            <person name="Zhou Y."/>
        </authorList>
    </citation>
    <scope>NUCLEOTIDE SEQUENCE</scope>
    <source>
        <strain evidence="2">CGMCC 1.12408</strain>
    </source>
</reference>
<evidence type="ECO:0000313" key="2">
    <source>
        <dbReference type="EMBL" id="GGA89209.1"/>
    </source>
</evidence>
<evidence type="ECO:0008006" key="4">
    <source>
        <dbReference type="Google" id="ProtNLM"/>
    </source>
</evidence>
<comment type="caution">
    <text evidence="2">The sequence shown here is derived from an EMBL/GenBank/DDBJ whole genome shotgun (WGS) entry which is preliminary data.</text>
</comment>
<feature type="transmembrane region" description="Helical" evidence="1">
    <location>
        <begin position="229"/>
        <end position="251"/>
    </location>
</feature>